<dbReference type="AlphaFoldDB" id="A0A5V8W5B2"/>
<reference evidence="1" key="1">
    <citation type="submission" date="2018-06" db="EMBL/GenBank/DDBJ databases">
        <authorList>
            <person name="Ashton P.M."/>
            <person name="Dallman T."/>
            <person name="Nair S."/>
            <person name="De Pinna E."/>
            <person name="Peters T."/>
            <person name="Grant K."/>
        </authorList>
    </citation>
    <scope>NUCLEOTIDE SEQUENCE</scope>
    <source>
        <strain evidence="1">45256</strain>
    </source>
</reference>
<proteinExistence type="predicted"/>
<dbReference type="EMBL" id="AAHFHJ010000051">
    <property type="protein sequence ID" value="EBV4572020.1"/>
    <property type="molecule type" value="Genomic_DNA"/>
</dbReference>
<sequence>MPAPSRTMTASGDRRQRAGMRDEQIPLLWVMENTIIIQSLYGFRYGRRSRNASCQIPELRQRIRTLSGTFPVRVKEKTDKRAGTAGRSRRSFCLSGNAVFPGREYRAHTYPNECAHRKNPMVSRLKF</sequence>
<comment type="caution">
    <text evidence="1">The sequence shown here is derived from an EMBL/GenBank/DDBJ whole genome shotgun (WGS) entry which is preliminary data.</text>
</comment>
<protein>
    <submittedName>
        <fullName evidence="1">Uncharacterized protein</fullName>
    </submittedName>
</protein>
<evidence type="ECO:0000313" key="1">
    <source>
        <dbReference type="EMBL" id="EBV4572020.1"/>
    </source>
</evidence>
<organism evidence="1">
    <name type="scientific">Salmonella enterica subsp. enterica serovar Nima</name>
    <dbReference type="NCBI Taxonomy" id="940233"/>
    <lineage>
        <taxon>Bacteria</taxon>
        <taxon>Pseudomonadati</taxon>
        <taxon>Pseudomonadota</taxon>
        <taxon>Gammaproteobacteria</taxon>
        <taxon>Enterobacterales</taxon>
        <taxon>Enterobacteriaceae</taxon>
        <taxon>Salmonella</taxon>
    </lineage>
</organism>
<name>A0A5V8W5B2_SALET</name>
<gene>
    <name evidence="1" type="ORF">DOW48_24025</name>
</gene>
<accession>A0A5V8W5B2</accession>